<evidence type="ECO:0000313" key="1">
    <source>
        <dbReference type="EMBL" id="RYR48795.1"/>
    </source>
</evidence>
<gene>
    <name evidence="1" type="ORF">Ahy_A07g034871</name>
</gene>
<comment type="caution">
    <text evidence="1">The sequence shown here is derived from an EMBL/GenBank/DDBJ whole genome shotgun (WGS) entry which is preliminary data.</text>
</comment>
<protein>
    <submittedName>
        <fullName evidence="1">Uncharacterized protein</fullName>
    </submittedName>
</protein>
<reference evidence="1 2" key="1">
    <citation type="submission" date="2019-01" db="EMBL/GenBank/DDBJ databases">
        <title>Sequencing of cultivated peanut Arachis hypogaea provides insights into genome evolution and oil improvement.</title>
        <authorList>
            <person name="Chen X."/>
        </authorList>
    </citation>
    <scope>NUCLEOTIDE SEQUENCE [LARGE SCALE GENOMIC DNA]</scope>
    <source>
        <strain evidence="2">cv. Fuhuasheng</strain>
        <tissue evidence="1">Leaves</tissue>
    </source>
</reference>
<organism evidence="1 2">
    <name type="scientific">Arachis hypogaea</name>
    <name type="common">Peanut</name>
    <dbReference type="NCBI Taxonomy" id="3818"/>
    <lineage>
        <taxon>Eukaryota</taxon>
        <taxon>Viridiplantae</taxon>
        <taxon>Streptophyta</taxon>
        <taxon>Embryophyta</taxon>
        <taxon>Tracheophyta</taxon>
        <taxon>Spermatophyta</taxon>
        <taxon>Magnoliopsida</taxon>
        <taxon>eudicotyledons</taxon>
        <taxon>Gunneridae</taxon>
        <taxon>Pentapetalae</taxon>
        <taxon>rosids</taxon>
        <taxon>fabids</taxon>
        <taxon>Fabales</taxon>
        <taxon>Fabaceae</taxon>
        <taxon>Papilionoideae</taxon>
        <taxon>50 kb inversion clade</taxon>
        <taxon>dalbergioids sensu lato</taxon>
        <taxon>Dalbergieae</taxon>
        <taxon>Pterocarpus clade</taxon>
        <taxon>Arachis</taxon>
    </lineage>
</organism>
<sequence>MEKLGPLVHLKIQREGGAEAEAENFNKTARELIMRLQKIDSDNYLEMILSGETRGTSLIDVICSMNNSDL</sequence>
<evidence type="ECO:0000313" key="2">
    <source>
        <dbReference type="Proteomes" id="UP000289738"/>
    </source>
</evidence>
<keyword evidence="2" id="KW-1185">Reference proteome</keyword>
<dbReference type="AlphaFoldDB" id="A0A445CCY2"/>
<dbReference type="Proteomes" id="UP000289738">
    <property type="component" value="Chromosome A07"/>
</dbReference>
<accession>A0A445CCY2</accession>
<dbReference type="EMBL" id="SDMP01000007">
    <property type="protein sequence ID" value="RYR48795.1"/>
    <property type="molecule type" value="Genomic_DNA"/>
</dbReference>
<name>A0A445CCY2_ARAHY</name>
<proteinExistence type="predicted"/>